<dbReference type="PANTHER" id="PTHR38686:SF1">
    <property type="entry name" value="APOLIPOPROTEIN N-ACYLTRANSFERASE"/>
    <property type="match status" value="1"/>
</dbReference>
<dbReference type="UniPathway" id="UPA00666"/>
<dbReference type="SUPFAM" id="SSF56317">
    <property type="entry name" value="Carbon-nitrogen hydrolase"/>
    <property type="match status" value="1"/>
</dbReference>
<dbReference type="InterPro" id="IPR036526">
    <property type="entry name" value="C-N_Hydrolase_sf"/>
</dbReference>
<dbReference type="Proteomes" id="UP000309450">
    <property type="component" value="Unassembled WGS sequence"/>
</dbReference>
<accession>A0A4S3MUI9</accession>
<evidence type="ECO:0000256" key="9">
    <source>
        <dbReference type="HAMAP-Rule" id="MF_01148"/>
    </source>
</evidence>
<dbReference type="PROSITE" id="PS50263">
    <property type="entry name" value="CN_HYDROLASE"/>
    <property type="match status" value="1"/>
</dbReference>
<reference evidence="11 12" key="1">
    <citation type="submission" date="2019-04" db="EMBL/GenBank/DDBJ databases">
        <title>Draft genome sequence of Gemmobacter aestuarii sp. nov.</title>
        <authorList>
            <person name="Hameed A."/>
            <person name="Lin S.-Y."/>
            <person name="Shahina M."/>
            <person name="Lai W.-A."/>
            <person name="Young C.-C."/>
        </authorList>
    </citation>
    <scope>NUCLEOTIDE SEQUENCE [LARGE SCALE GENOMIC DNA]</scope>
    <source>
        <strain evidence="11 12">CC-PW-75</strain>
    </source>
</reference>
<keyword evidence="7 9" id="KW-0472">Membrane</keyword>
<dbReference type="GO" id="GO:0042158">
    <property type="term" value="P:lipoprotein biosynthetic process"/>
    <property type="evidence" value="ECO:0007669"/>
    <property type="project" value="UniProtKB-UniRule"/>
</dbReference>
<dbReference type="GO" id="GO:0016410">
    <property type="term" value="F:N-acyltransferase activity"/>
    <property type="evidence" value="ECO:0007669"/>
    <property type="project" value="UniProtKB-UniRule"/>
</dbReference>
<keyword evidence="8 9" id="KW-0012">Acyltransferase</keyword>
<evidence type="ECO:0000256" key="1">
    <source>
        <dbReference type="ARBA" id="ARBA00004651"/>
    </source>
</evidence>
<comment type="caution">
    <text evidence="11">The sequence shown here is derived from an EMBL/GenBank/DDBJ whole genome shotgun (WGS) entry which is preliminary data.</text>
</comment>
<feature type="domain" description="CN hydrolase" evidence="10">
    <location>
        <begin position="204"/>
        <end position="467"/>
    </location>
</feature>
<gene>
    <name evidence="9 11" type="primary">lnt</name>
    <name evidence="11" type="ORF">E7811_03700</name>
</gene>
<name>A0A4S3MUI9_9RHOB</name>
<evidence type="ECO:0000256" key="4">
    <source>
        <dbReference type="ARBA" id="ARBA00022679"/>
    </source>
</evidence>
<comment type="pathway">
    <text evidence="9">Protein modification; lipoprotein biosynthesis (N-acyl transfer).</text>
</comment>
<evidence type="ECO:0000256" key="6">
    <source>
        <dbReference type="ARBA" id="ARBA00022989"/>
    </source>
</evidence>
<evidence type="ECO:0000259" key="10">
    <source>
        <dbReference type="PROSITE" id="PS50263"/>
    </source>
</evidence>
<evidence type="ECO:0000256" key="8">
    <source>
        <dbReference type="ARBA" id="ARBA00023315"/>
    </source>
</evidence>
<dbReference type="OrthoDB" id="9804277at2"/>
<dbReference type="HAMAP" id="MF_01148">
    <property type="entry name" value="Lnt"/>
    <property type="match status" value="1"/>
</dbReference>
<evidence type="ECO:0000313" key="12">
    <source>
        <dbReference type="Proteomes" id="UP000309450"/>
    </source>
</evidence>
<feature type="transmembrane region" description="Helical" evidence="9">
    <location>
        <begin position="46"/>
        <end position="66"/>
    </location>
</feature>
<evidence type="ECO:0000256" key="7">
    <source>
        <dbReference type="ARBA" id="ARBA00023136"/>
    </source>
</evidence>
<feature type="transmembrane region" description="Helical" evidence="9">
    <location>
        <begin position="78"/>
        <end position="97"/>
    </location>
</feature>
<dbReference type="InterPro" id="IPR045378">
    <property type="entry name" value="LNT_N"/>
</dbReference>
<evidence type="ECO:0000256" key="2">
    <source>
        <dbReference type="ARBA" id="ARBA00010065"/>
    </source>
</evidence>
<comment type="catalytic activity">
    <reaction evidence="9">
        <text>N-terminal S-1,2-diacyl-sn-glyceryl-L-cysteinyl-[lipoprotein] + a glycerophospholipid = N-acyl-S-1,2-diacyl-sn-glyceryl-L-cysteinyl-[lipoprotein] + a 2-acyl-sn-glycero-3-phospholipid + H(+)</text>
        <dbReference type="Rhea" id="RHEA:48228"/>
        <dbReference type="Rhea" id="RHEA-COMP:14681"/>
        <dbReference type="Rhea" id="RHEA-COMP:14684"/>
        <dbReference type="ChEBI" id="CHEBI:15378"/>
        <dbReference type="ChEBI" id="CHEBI:136912"/>
        <dbReference type="ChEBI" id="CHEBI:140656"/>
        <dbReference type="ChEBI" id="CHEBI:140657"/>
        <dbReference type="ChEBI" id="CHEBI:140660"/>
        <dbReference type="EC" id="2.3.1.269"/>
    </reaction>
</comment>
<sequence length="503" mass="53391">MPLAAGALASLGQAPTGLWFLAFPALAWIILAVARAGGGLSAFWTGWLSGIGYFAVSLHWIVFPFFVDPLRHGWMSPFALVLMAAGLGLFWAAAAALSQRLPRPALGFAALWAGAEVLRGHVLTGFPWVLVGHIWTDSPAGQVYSLLGSYGVTVATLIAAALPAAMGRWSAVVLVPLALGAAGWTAQRLALPEPPLREAVVRLVQPNAEQYLKWAPDWAERHFRRLLDLTAGDLRLDPAYDLPARVDLVVWPETSVPYRVEPGEAIARAIAAAGRGAPVAAGIQRIEGDRGWNALAVFGAGGMVTASYDKHHLVPFGEYVPYGDLMYDLFGLRAFAAQVGAGYSAGAGPRVMDLGPRLGRVLPLICYEVVFPQDIARAPERADWMLQITNDAWFGPWAGPHQHFAQARLRAIEQGLPLVRVANTGISAVIDARGRVTGPPAPGAQEGQAPHLLALGQAGVIDAPLPGVLPPTPYVRWGETPTAILLLLGLGAGLVRRRGFASA</sequence>
<keyword evidence="4 9" id="KW-0808">Transferase</keyword>
<dbReference type="InterPro" id="IPR004563">
    <property type="entry name" value="Apolipo_AcylTrfase"/>
</dbReference>
<keyword evidence="3 9" id="KW-1003">Cell membrane</keyword>
<feature type="transmembrane region" description="Helical" evidence="9">
    <location>
        <begin position="143"/>
        <end position="162"/>
    </location>
</feature>
<keyword evidence="11" id="KW-0449">Lipoprotein</keyword>
<dbReference type="Gene3D" id="3.60.110.10">
    <property type="entry name" value="Carbon-nitrogen hydrolase"/>
    <property type="match status" value="1"/>
</dbReference>
<dbReference type="NCBIfam" id="TIGR00546">
    <property type="entry name" value="lnt"/>
    <property type="match status" value="1"/>
</dbReference>
<protein>
    <recommendedName>
        <fullName evidence="9">Apolipoprotein N-acyltransferase</fullName>
        <shortName evidence="9">ALP N-acyltransferase</shortName>
        <ecNumber evidence="9">2.3.1.269</ecNumber>
    </recommendedName>
</protein>
<comment type="function">
    <text evidence="9">Catalyzes the phospholipid dependent N-acylation of the N-terminal cysteine of apolipoprotein, the last step in lipoprotein maturation.</text>
</comment>
<comment type="subcellular location">
    <subcellularLocation>
        <location evidence="1 9">Cell membrane</location>
        <topology evidence="1 9">Multi-pass membrane protein</topology>
    </subcellularLocation>
</comment>
<dbReference type="AlphaFoldDB" id="A0A4S3MUI9"/>
<dbReference type="EC" id="2.3.1.269" evidence="9"/>
<keyword evidence="6 9" id="KW-1133">Transmembrane helix</keyword>
<dbReference type="GO" id="GO:0005886">
    <property type="term" value="C:plasma membrane"/>
    <property type="evidence" value="ECO:0007669"/>
    <property type="project" value="UniProtKB-SubCell"/>
</dbReference>
<evidence type="ECO:0000256" key="5">
    <source>
        <dbReference type="ARBA" id="ARBA00022692"/>
    </source>
</evidence>
<keyword evidence="5 9" id="KW-0812">Transmembrane</keyword>
<feature type="transmembrane region" description="Helical" evidence="9">
    <location>
        <begin position="16"/>
        <end position="34"/>
    </location>
</feature>
<dbReference type="Pfam" id="PF00795">
    <property type="entry name" value="CN_hydrolase"/>
    <property type="match status" value="1"/>
</dbReference>
<dbReference type="CDD" id="cd07571">
    <property type="entry name" value="ALP_N-acyl_transferase"/>
    <property type="match status" value="1"/>
</dbReference>
<feature type="transmembrane region" description="Helical" evidence="9">
    <location>
        <begin position="169"/>
        <end position="186"/>
    </location>
</feature>
<keyword evidence="12" id="KW-1185">Reference proteome</keyword>
<comment type="similarity">
    <text evidence="2 9">Belongs to the CN hydrolase family. Apolipoprotein N-acyltransferase subfamily.</text>
</comment>
<evidence type="ECO:0000256" key="3">
    <source>
        <dbReference type="ARBA" id="ARBA00022475"/>
    </source>
</evidence>
<proteinExistence type="inferred from homology"/>
<dbReference type="PANTHER" id="PTHR38686">
    <property type="entry name" value="APOLIPOPROTEIN N-ACYLTRANSFERASE"/>
    <property type="match status" value="1"/>
</dbReference>
<dbReference type="Pfam" id="PF20154">
    <property type="entry name" value="LNT_N"/>
    <property type="match status" value="1"/>
</dbReference>
<dbReference type="InterPro" id="IPR003010">
    <property type="entry name" value="C-N_Hydrolase"/>
</dbReference>
<organism evidence="11 12">
    <name type="scientific">Aliigemmobacter aestuarii</name>
    <dbReference type="NCBI Taxonomy" id="1445661"/>
    <lineage>
        <taxon>Bacteria</taxon>
        <taxon>Pseudomonadati</taxon>
        <taxon>Pseudomonadota</taxon>
        <taxon>Alphaproteobacteria</taxon>
        <taxon>Rhodobacterales</taxon>
        <taxon>Paracoccaceae</taxon>
        <taxon>Aliigemmobacter</taxon>
    </lineage>
</organism>
<feature type="transmembrane region" description="Helical" evidence="9">
    <location>
        <begin position="109"/>
        <end position="131"/>
    </location>
</feature>
<evidence type="ECO:0000313" key="11">
    <source>
        <dbReference type="EMBL" id="THD85843.1"/>
    </source>
</evidence>
<dbReference type="EMBL" id="SSND01000001">
    <property type="protein sequence ID" value="THD85843.1"/>
    <property type="molecule type" value="Genomic_DNA"/>
</dbReference>